<dbReference type="SUPFAM" id="SSF69318">
    <property type="entry name" value="Integrin alpha N-terminal domain"/>
    <property type="match status" value="2"/>
</dbReference>
<feature type="chain" id="PRO_5022012826" evidence="4">
    <location>
        <begin position="21"/>
        <end position="417"/>
    </location>
</feature>
<dbReference type="GO" id="GO:0005178">
    <property type="term" value="F:integrin binding"/>
    <property type="evidence" value="ECO:0007669"/>
    <property type="project" value="TreeGrafter"/>
</dbReference>
<dbReference type="InterPro" id="IPR028994">
    <property type="entry name" value="Integrin_alpha_N"/>
</dbReference>
<reference evidence="5 6" key="1">
    <citation type="submission" date="2019-02" db="EMBL/GenBank/DDBJ databases">
        <title>Deep-cultivation of Planctomycetes and their phenomic and genomic characterization uncovers novel biology.</title>
        <authorList>
            <person name="Wiegand S."/>
            <person name="Jogler M."/>
            <person name="Boedeker C."/>
            <person name="Pinto D."/>
            <person name="Vollmers J."/>
            <person name="Rivas-Marin E."/>
            <person name="Kohn T."/>
            <person name="Peeters S.H."/>
            <person name="Heuer A."/>
            <person name="Rast P."/>
            <person name="Oberbeckmann S."/>
            <person name="Bunk B."/>
            <person name="Jeske O."/>
            <person name="Meyerdierks A."/>
            <person name="Storesund J.E."/>
            <person name="Kallscheuer N."/>
            <person name="Luecker S."/>
            <person name="Lage O.M."/>
            <person name="Pohl T."/>
            <person name="Merkel B.J."/>
            <person name="Hornburger P."/>
            <person name="Mueller R.-W."/>
            <person name="Bruemmer F."/>
            <person name="Labrenz M."/>
            <person name="Spormann A.M."/>
            <person name="Op den Camp H."/>
            <person name="Overmann J."/>
            <person name="Amann R."/>
            <person name="Jetten M.S.M."/>
            <person name="Mascher T."/>
            <person name="Medema M.H."/>
            <person name="Devos D.P."/>
            <person name="Kaster A.-K."/>
            <person name="Ovreas L."/>
            <person name="Rohde M."/>
            <person name="Galperin M.Y."/>
            <person name="Jogler C."/>
        </authorList>
    </citation>
    <scope>NUCLEOTIDE SEQUENCE [LARGE SCALE GENOMIC DNA]</scope>
    <source>
        <strain evidence="5 6">Pla133</strain>
    </source>
</reference>
<evidence type="ECO:0000256" key="2">
    <source>
        <dbReference type="ARBA" id="ARBA00022737"/>
    </source>
</evidence>
<keyword evidence="1 4" id="KW-0732">Signal</keyword>
<dbReference type="Proteomes" id="UP000316921">
    <property type="component" value="Chromosome"/>
</dbReference>
<keyword evidence="3" id="KW-0325">Glycoprotein</keyword>
<sequence length="417" mass="41400" precursor="true">MLLRTLFTCAALAPALAAQSAPIQLQGQDADDRFGESIAFVGDLDGDGLSELAVGAPGKQSSSTQTVGTVSLFSGANGRELGVAFGALAGTGFGARIAPSRDLSGDGVPDLLVGAPDADRVVAIDGASFAAGNPAPLWSNDGEPNGQFGRALDSIGDQTGDGVPDLAVGAPFGGGDIAGFGPGQVWLLSGATGRSFGVLSAPGADNGSFGWSLANVGDVNGDGRDDLAVGAPLDDGVATAVGAVYLFSPATDAPLTSWFGRRAGDDFGHALERGPDVSGDGVASLFIGAPASTIAPPTAGSVLWLELSNGQRLAQFSAPTVGGRFGWALASDGAGQLAVGEPLAPASIESIGMVHTFDLRTASSSVVAGSQGEAEFGATLAWNPAADVSSSDVLAIGAPFFDVEFGSDEGQVDLYLN</sequence>
<dbReference type="InterPro" id="IPR000413">
    <property type="entry name" value="Integrin_alpha"/>
</dbReference>
<evidence type="ECO:0000256" key="1">
    <source>
        <dbReference type="ARBA" id="ARBA00022729"/>
    </source>
</evidence>
<name>A0A518BEB3_9BACT</name>
<feature type="signal peptide" evidence="4">
    <location>
        <begin position="1"/>
        <end position="20"/>
    </location>
</feature>
<dbReference type="SMART" id="SM00191">
    <property type="entry name" value="Int_alpha"/>
    <property type="match status" value="5"/>
</dbReference>
<accession>A0A518BEB3</accession>
<dbReference type="PRINTS" id="PR01185">
    <property type="entry name" value="INTEGRINA"/>
</dbReference>
<dbReference type="EMBL" id="CP036287">
    <property type="protein sequence ID" value="QDU65223.1"/>
    <property type="molecule type" value="Genomic_DNA"/>
</dbReference>
<dbReference type="Pfam" id="PF01839">
    <property type="entry name" value="FG-GAP"/>
    <property type="match status" value="4"/>
</dbReference>
<protein>
    <submittedName>
        <fullName evidence="5">FG-GAP repeat protein</fullName>
    </submittedName>
</protein>
<dbReference type="PROSITE" id="PS51470">
    <property type="entry name" value="FG_GAP"/>
    <property type="match status" value="3"/>
</dbReference>
<evidence type="ECO:0000313" key="5">
    <source>
        <dbReference type="EMBL" id="QDU65223.1"/>
    </source>
</evidence>
<dbReference type="AlphaFoldDB" id="A0A518BEB3"/>
<dbReference type="GO" id="GO:0007160">
    <property type="term" value="P:cell-matrix adhesion"/>
    <property type="evidence" value="ECO:0007669"/>
    <property type="project" value="TreeGrafter"/>
</dbReference>
<dbReference type="PANTHER" id="PTHR23220:SF122">
    <property type="entry name" value="INTEGRIN ALPHA-PS1"/>
    <property type="match status" value="1"/>
</dbReference>
<keyword evidence="2" id="KW-0677">Repeat</keyword>
<organism evidence="5 6">
    <name type="scientific">Engelhardtia mirabilis</name>
    <dbReference type="NCBI Taxonomy" id="2528011"/>
    <lineage>
        <taxon>Bacteria</taxon>
        <taxon>Pseudomonadati</taxon>
        <taxon>Planctomycetota</taxon>
        <taxon>Planctomycetia</taxon>
        <taxon>Planctomycetia incertae sedis</taxon>
        <taxon>Engelhardtia</taxon>
    </lineage>
</organism>
<evidence type="ECO:0000256" key="4">
    <source>
        <dbReference type="SAM" id="SignalP"/>
    </source>
</evidence>
<proteinExistence type="predicted"/>
<dbReference type="KEGG" id="pbap:Pla133_02870"/>
<dbReference type="RefSeq" id="WP_419192021.1">
    <property type="nucleotide sequence ID" value="NZ_CP036287.1"/>
</dbReference>
<dbReference type="GO" id="GO:0007229">
    <property type="term" value="P:integrin-mediated signaling pathway"/>
    <property type="evidence" value="ECO:0007669"/>
    <property type="project" value="TreeGrafter"/>
</dbReference>
<evidence type="ECO:0000313" key="6">
    <source>
        <dbReference type="Proteomes" id="UP000316921"/>
    </source>
</evidence>
<dbReference type="GO" id="GO:0033627">
    <property type="term" value="P:cell adhesion mediated by integrin"/>
    <property type="evidence" value="ECO:0007669"/>
    <property type="project" value="TreeGrafter"/>
</dbReference>
<dbReference type="GO" id="GO:0009897">
    <property type="term" value="C:external side of plasma membrane"/>
    <property type="evidence" value="ECO:0007669"/>
    <property type="project" value="TreeGrafter"/>
</dbReference>
<dbReference type="GO" id="GO:0098609">
    <property type="term" value="P:cell-cell adhesion"/>
    <property type="evidence" value="ECO:0007669"/>
    <property type="project" value="TreeGrafter"/>
</dbReference>
<dbReference type="InterPro" id="IPR013517">
    <property type="entry name" value="FG-GAP"/>
</dbReference>
<dbReference type="InterPro" id="IPR013519">
    <property type="entry name" value="Int_alpha_beta-p"/>
</dbReference>
<evidence type="ECO:0000256" key="3">
    <source>
        <dbReference type="ARBA" id="ARBA00023180"/>
    </source>
</evidence>
<dbReference type="PANTHER" id="PTHR23220">
    <property type="entry name" value="INTEGRIN ALPHA"/>
    <property type="match status" value="1"/>
</dbReference>
<gene>
    <name evidence="5" type="ORF">Pla133_02870</name>
</gene>
<dbReference type="GO" id="GO:0008305">
    <property type="term" value="C:integrin complex"/>
    <property type="evidence" value="ECO:0007669"/>
    <property type="project" value="InterPro"/>
</dbReference>
<keyword evidence="6" id="KW-1185">Reference proteome</keyword>
<dbReference type="Gene3D" id="2.130.10.130">
    <property type="entry name" value="Integrin alpha, N-terminal"/>
    <property type="match status" value="3"/>
</dbReference>